<dbReference type="GO" id="GO:0016740">
    <property type="term" value="F:transferase activity"/>
    <property type="evidence" value="ECO:0007669"/>
    <property type="project" value="UniProtKB-KW"/>
</dbReference>
<sequence length="300" mass="34589">MQHFAPIALFVYNRPKHTERTLKFLQQNELASESRLFIFSDGPKTAADEDKVKEVREFIKKVEGFKTVEIIESPTNMGLANSVIAGVSRLTQTYGQAIVFEDDLISSPYTLTYFNEALNRYRDEEKVMHIGAYMYALKDESLPESFFYRAATSWGWATWARAWQHFEPNIDTLLAQFDSKKKHAFAIENTMNFWKQMQDFKNGKNNSWAIRWYASIFLRGGLTLNPSQSLVNNIGHDGSGIHSGLSDIYNVIINPKPIKQFPTLIAENEQAYQAIKHFLANRKGSLWARIKRFIKEKLNS</sequence>
<protein>
    <submittedName>
        <fullName evidence="1">Sugar transferase</fullName>
    </submittedName>
</protein>
<dbReference type="SUPFAM" id="SSF53448">
    <property type="entry name" value="Nucleotide-diphospho-sugar transferases"/>
    <property type="match status" value="1"/>
</dbReference>
<reference evidence="1 2" key="1">
    <citation type="submission" date="2024-01" db="EMBL/GenBank/DDBJ databases">
        <title>Pedobacter sp. nov., isolated from fresh soil.</title>
        <authorList>
            <person name="Le N.T.T."/>
        </authorList>
    </citation>
    <scope>NUCLEOTIDE SEQUENCE [LARGE SCALE GENOMIC DNA]</scope>
    <source>
        <strain evidence="1 2">KR3-3</strain>
    </source>
</reference>
<dbReference type="EMBL" id="JAZDQT010000003">
    <property type="protein sequence ID" value="MEE1946806.1"/>
    <property type="molecule type" value="Genomic_DNA"/>
</dbReference>
<gene>
    <name evidence="1" type="ORF">VRU48_16900</name>
</gene>
<dbReference type="Gene3D" id="3.90.550.10">
    <property type="entry name" value="Spore Coat Polysaccharide Biosynthesis Protein SpsA, Chain A"/>
    <property type="match status" value="1"/>
</dbReference>
<keyword evidence="1" id="KW-0808">Transferase</keyword>
<organism evidence="1 2">
    <name type="scientific">Pedobacter albus</name>
    <dbReference type="NCBI Taxonomy" id="3113905"/>
    <lineage>
        <taxon>Bacteria</taxon>
        <taxon>Pseudomonadati</taxon>
        <taxon>Bacteroidota</taxon>
        <taxon>Sphingobacteriia</taxon>
        <taxon>Sphingobacteriales</taxon>
        <taxon>Sphingobacteriaceae</taxon>
        <taxon>Pedobacter</taxon>
    </lineage>
</organism>
<evidence type="ECO:0000313" key="1">
    <source>
        <dbReference type="EMBL" id="MEE1946806.1"/>
    </source>
</evidence>
<dbReference type="RefSeq" id="WP_330109096.1">
    <property type="nucleotide sequence ID" value="NZ_JAZDQT010000003.1"/>
</dbReference>
<dbReference type="InterPro" id="IPR029044">
    <property type="entry name" value="Nucleotide-diphossugar_trans"/>
</dbReference>
<evidence type="ECO:0000313" key="2">
    <source>
        <dbReference type="Proteomes" id="UP001336835"/>
    </source>
</evidence>
<dbReference type="Proteomes" id="UP001336835">
    <property type="component" value="Unassembled WGS sequence"/>
</dbReference>
<keyword evidence="2" id="KW-1185">Reference proteome</keyword>
<comment type="caution">
    <text evidence="1">The sequence shown here is derived from an EMBL/GenBank/DDBJ whole genome shotgun (WGS) entry which is preliminary data.</text>
</comment>
<name>A0ABU7IBR0_9SPHI</name>
<accession>A0ABU7IBR0</accession>
<proteinExistence type="predicted"/>